<dbReference type="Gene3D" id="3.40.50.300">
    <property type="entry name" value="P-loop containing nucleotide triphosphate hydrolases"/>
    <property type="match status" value="1"/>
</dbReference>
<reference evidence="4" key="1">
    <citation type="journal article" date="2020" name="mSystems">
        <title>Genome- and Community-Level Interaction Insights into Carbon Utilization and Element Cycling Functions of Hydrothermarchaeota in Hydrothermal Sediment.</title>
        <authorList>
            <person name="Zhou Z."/>
            <person name="Liu Y."/>
            <person name="Xu W."/>
            <person name="Pan J."/>
            <person name="Luo Z.H."/>
            <person name="Li M."/>
        </authorList>
    </citation>
    <scope>NUCLEOTIDE SEQUENCE [LARGE SCALE GENOMIC DNA]</scope>
    <source>
        <strain evidence="4">HyVt-233</strain>
    </source>
</reference>
<gene>
    <name evidence="4" type="ORF">ENG63_05590</name>
</gene>
<dbReference type="HAMAP" id="MF_00165">
    <property type="entry name" value="Thymidylate_kinase"/>
    <property type="match status" value="1"/>
</dbReference>
<organism evidence="4">
    <name type="scientific">Desulfofervidus auxilii</name>
    <dbReference type="NCBI Taxonomy" id="1621989"/>
    <lineage>
        <taxon>Bacteria</taxon>
        <taxon>Pseudomonadati</taxon>
        <taxon>Thermodesulfobacteriota</taxon>
        <taxon>Candidatus Desulfofervidia</taxon>
        <taxon>Candidatus Desulfofervidales</taxon>
        <taxon>Candidatus Desulfofervidaceae</taxon>
        <taxon>Candidatus Desulfofervidus</taxon>
    </lineage>
</organism>
<dbReference type="InterPro" id="IPR039430">
    <property type="entry name" value="Thymidylate_kin-like_dom"/>
</dbReference>
<feature type="domain" description="Thymidylate kinase-like" evidence="3">
    <location>
        <begin position="232"/>
        <end position="408"/>
    </location>
</feature>
<name>A0A7C0U2P2_DESA2</name>
<evidence type="ECO:0000259" key="3">
    <source>
        <dbReference type="Pfam" id="PF02223"/>
    </source>
</evidence>
<dbReference type="InterPro" id="IPR018094">
    <property type="entry name" value="Thymidylate_kinase"/>
</dbReference>
<dbReference type="AlphaFoldDB" id="A0A7C0U2P2"/>
<dbReference type="CDD" id="cd01672">
    <property type="entry name" value="TMPK"/>
    <property type="match status" value="1"/>
</dbReference>
<dbReference type="GO" id="GO:0006233">
    <property type="term" value="P:dTDP biosynthetic process"/>
    <property type="evidence" value="ECO:0007669"/>
    <property type="project" value="InterPro"/>
</dbReference>
<evidence type="ECO:0000256" key="1">
    <source>
        <dbReference type="ARBA" id="ARBA00012980"/>
    </source>
</evidence>
<accession>A0A7C0U2P2</accession>
<evidence type="ECO:0000313" key="4">
    <source>
        <dbReference type="EMBL" id="HDD44314.1"/>
    </source>
</evidence>
<dbReference type="EC" id="2.7.4.9" evidence="1"/>
<proteinExistence type="inferred from homology"/>
<dbReference type="GO" id="GO:0005524">
    <property type="term" value="F:ATP binding"/>
    <property type="evidence" value="ECO:0007669"/>
    <property type="project" value="InterPro"/>
</dbReference>
<dbReference type="GO" id="GO:0004798">
    <property type="term" value="F:dTMP kinase activity"/>
    <property type="evidence" value="ECO:0007669"/>
    <property type="project" value="UniProtKB-EC"/>
</dbReference>
<dbReference type="SUPFAM" id="SSF52540">
    <property type="entry name" value="P-loop containing nucleoside triphosphate hydrolases"/>
    <property type="match status" value="2"/>
</dbReference>
<dbReference type="Proteomes" id="UP000886289">
    <property type="component" value="Unassembled WGS sequence"/>
</dbReference>
<evidence type="ECO:0000256" key="2">
    <source>
        <dbReference type="ARBA" id="ARBA00029962"/>
    </source>
</evidence>
<comment type="caution">
    <text evidence="4">The sequence shown here is derived from an EMBL/GenBank/DDBJ whole genome shotgun (WGS) entry which is preliminary data.</text>
</comment>
<protein>
    <recommendedName>
        <fullName evidence="2">dTMP kinase</fullName>
        <ecNumber evidence="1">2.7.4.9</ecNumber>
    </recommendedName>
    <alternativeName>
        <fullName evidence="2">dTMP kinase</fullName>
    </alternativeName>
</protein>
<dbReference type="InterPro" id="IPR027417">
    <property type="entry name" value="P-loop_NTPase"/>
</dbReference>
<feature type="non-terminal residue" evidence="4">
    <location>
        <position position="438"/>
    </location>
</feature>
<dbReference type="EMBL" id="DRBS01000215">
    <property type="protein sequence ID" value="HDD44314.1"/>
    <property type="molecule type" value="Genomic_DNA"/>
</dbReference>
<sequence length="438" mass="52373">MFEKIYKTLLQNTYYCILHSWQGLPEYLPSDLDIIVLPEELHKLEKNLLEVKEACLVNLLQHESTCFYFVLAVRNGEKVNFLPVDAATDYRRDGRIWFSAEELLQGRQKWKDFWVALPEIEFKYLLVKKILKEAFPEHSTERLKELAIKLEAKADTIVEDLLGEKWAGQVMEWIRAGNREALEASSHTLKKVLKRRKFLKDPLNPFRYWLPEIKRIWRRWFYPTGLWIAVLGPDGAGKSTLIKKLIQDLEGAFRRKAVFHFMPALFRKKQGKPVTDPHGKPPRSWLTSIIKLIYYWLDYNLGYWFKIRPALVRSTFVIFDRYYDDLLVDPKRYRYGGSRWLAKLLQRFIPRPDLWLILDVPEEEILHRKQEVPLKEIQRQRKAYRDLAEELPNAFLIDGSLPPKEVARQAEEIILEYMHKRYLSRRNIWFPELRDKEE</sequence>
<dbReference type="Pfam" id="PF02223">
    <property type="entry name" value="Thymidylate_kin"/>
    <property type="match status" value="1"/>
</dbReference>